<accession>A0ABU5T3E2</accession>
<protein>
    <submittedName>
        <fullName evidence="2">Maleylpyruvate isomerase family mycothiol-dependent enzyme</fullName>
    </submittedName>
</protein>
<dbReference type="PANTHER" id="PTHR40758:SF1">
    <property type="entry name" value="CONSERVED PROTEIN"/>
    <property type="match status" value="1"/>
</dbReference>
<dbReference type="InterPro" id="IPR034660">
    <property type="entry name" value="DinB/YfiT-like"/>
</dbReference>
<evidence type="ECO:0000313" key="3">
    <source>
        <dbReference type="Proteomes" id="UP001304769"/>
    </source>
</evidence>
<dbReference type="PANTHER" id="PTHR40758">
    <property type="entry name" value="CONSERVED PROTEIN"/>
    <property type="match status" value="1"/>
</dbReference>
<dbReference type="Proteomes" id="UP001304769">
    <property type="component" value="Unassembled WGS sequence"/>
</dbReference>
<sequence>MSHLPVTPHDFAAALDRLEAVTRRFASAADRVRDWTAPVPTCPGWTAHTLVVHLGLIHTWAASAIGAEHAPEDPPFEDDGAPLPEWYRGRAAGLLAALRDAGPEAQAWTLWGDRVAAFWARRQFHETAVHEFDLASALTAGAGDPVAWSIPGDLALDGLDEVLTGFYPRQVRLGRTPGLPAVVRFSVQTDDGEPVASLDAPAFGGGTEGPVLGIVAGTARELYLAVWGRGEFPGASPELVETIRGTKLTP</sequence>
<comment type="caution">
    <text evidence="2">The sequence shown here is derived from an EMBL/GenBank/DDBJ whole genome shotgun (WGS) entry which is preliminary data.</text>
</comment>
<name>A0ABU5T3E2_9MICC</name>
<dbReference type="EMBL" id="JAYGGQ010000002">
    <property type="protein sequence ID" value="MEA5454019.1"/>
    <property type="molecule type" value="Genomic_DNA"/>
</dbReference>
<dbReference type="RefSeq" id="WP_323277810.1">
    <property type="nucleotide sequence ID" value="NZ_JAYGGQ010000002.1"/>
</dbReference>
<dbReference type="InterPro" id="IPR017517">
    <property type="entry name" value="Maleyloyr_isom"/>
</dbReference>
<keyword evidence="2" id="KW-0413">Isomerase</keyword>
<proteinExistence type="predicted"/>
<evidence type="ECO:0000313" key="2">
    <source>
        <dbReference type="EMBL" id="MEA5454019.1"/>
    </source>
</evidence>
<dbReference type="InterPro" id="IPR024344">
    <property type="entry name" value="MDMPI_metal-binding"/>
</dbReference>
<dbReference type="SUPFAM" id="SSF109854">
    <property type="entry name" value="DinB/YfiT-like putative metalloenzymes"/>
    <property type="match status" value="1"/>
</dbReference>
<organism evidence="2 3">
    <name type="scientific">Sinomonas terricola</name>
    <dbReference type="NCBI Taxonomy" id="3110330"/>
    <lineage>
        <taxon>Bacteria</taxon>
        <taxon>Bacillati</taxon>
        <taxon>Actinomycetota</taxon>
        <taxon>Actinomycetes</taxon>
        <taxon>Micrococcales</taxon>
        <taxon>Micrococcaceae</taxon>
        <taxon>Sinomonas</taxon>
    </lineage>
</organism>
<keyword evidence="3" id="KW-1185">Reference proteome</keyword>
<gene>
    <name evidence="2" type="ORF">SPF06_04710</name>
</gene>
<dbReference type="Pfam" id="PF11716">
    <property type="entry name" value="MDMPI_N"/>
    <property type="match status" value="1"/>
</dbReference>
<reference evidence="2 3" key="1">
    <citation type="submission" date="2023-12" db="EMBL/GenBank/DDBJ databases">
        <title>Sinomonas terricola sp. nov, isolated from litchi orchard soil in Guangdong, PR China.</title>
        <authorList>
            <person name="Jiaxin W."/>
            <person name="Yang Z."/>
            <person name="Honghui Z."/>
        </authorList>
    </citation>
    <scope>NUCLEOTIDE SEQUENCE [LARGE SCALE GENOMIC DNA]</scope>
    <source>
        <strain evidence="2 3">JGH33</strain>
    </source>
</reference>
<dbReference type="NCBIfam" id="TIGR03083">
    <property type="entry name" value="maleylpyruvate isomerase family mycothiol-dependent enzyme"/>
    <property type="match status" value="1"/>
</dbReference>
<feature type="domain" description="Mycothiol-dependent maleylpyruvate isomerase metal-binding" evidence="1">
    <location>
        <begin position="19"/>
        <end position="135"/>
    </location>
</feature>
<evidence type="ECO:0000259" key="1">
    <source>
        <dbReference type="Pfam" id="PF11716"/>
    </source>
</evidence>
<dbReference type="GO" id="GO:0016853">
    <property type="term" value="F:isomerase activity"/>
    <property type="evidence" value="ECO:0007669"/>
    <property type="project" value="UniProtKB-KW"/>
</dbReference>